<proteinExistence type="predicted"/>
<reference evidence="1 2" key="1">
    <citation type="journal article" date="2012" name="J. Bacteriol.">
        <title>Draft Genome Sequence of Plant Growth-Promoting Rhizobium Mesorhizobium amorphae, Isolated from Zinc-Lead Mine Tailings.</title>
        <authorList>
            <person name="Hao X."/>
            <person name="Lin Y."/>
            <person name="Johnstone L."/>
            <person name="Baltrus D.A."/>
            <person name="Miller S.J."/>
            <person name="Wei G."/>
            <person name="Rensing C."/>
        </authorList>
    </citation>
    <scope>NUCLEOTIDE SEQUENCE [LARGE SCALE GENOMIC DNA]</scope>
    <source>
        <strain evidence="1 2">CCNWGS0123</strain>
    </source>
</reference>
<accession>G6YG56</accession>
<keyword evidence="2" id="KW-1185">Reference proteome</keyword>
<protein>
    <recommendedName>
        <fullName evidence="3">Transposase</fullName>
    </recommendedName>
</protein>
<name>G6YG56_9HYPH</name>
<evidence type="ECO:0000313" key="2">
    <source>
        <dbReference type="Proteomes" id="UP000002949"/>
    </source>
</evidence>
<dbReference type="KEGG" id="mamo:A6B35_32995"/>
<dbReference type="Proteomes" id="UP000002949">
    <property type="component" value="Unassembled WGS sequence"/>
</dbReference>
<dbReference type="AlphaFoldDB" id="G6YG56"/>
<evidence type="ECO:0000313" key="1">
    <source>
        <dbReference type="EMBL" id="EHH09237.1"/>
    </source>
</evidence>
<evidence type="ECO:0008006" key="3">
    <source>
        <dbReference type="Google" id="ProtNLM"/>
    </source>
</evidence>
<organism evidence="1 2">
    <name type="scientific">Mesorhizobium amorphae CCNWGS0123</name>
    <dbReference type="NCBI Taxonomy" id="1082933"/>
    <lineage>
        <taxon>Bacteria</taxon>
        <taxon>Pseudomonadati</taxon>
        <taxon>Pseudomonadota</taxon>
        <taxon>Alphaproteobacteria</taxon>
        <taxon>Hyphomicrobiales</taxon>
        <taxon>Phyllobacteriaceae</taxon>
        <taxon>Mesorhizobium</taxon>
    </lineage>
</organism>
<sequence>MKREGSIFVRGIGRLDRTDVAQVQFLHKPVLEVWLACGVPEFMADFNTRFGREPRNPKMTAIVVASL</sequence>
<dbReference type="EMBL" id="AGSN01000174">
    <property type="protein sequence ID" value="EHH09237.1"/>
    <property type="molecule type" value="Genomic_DNA"/>
</dbReference>
<gene>
    <name evidence="1" type="ORF">MEA186_24812</name>
</gene>